<reference evidence="1" key="2">
    <citation type="journal article" date="2022" name="New Phytol.">
        <title>Evolutionary transition to the ectomycorrhizal habit in the genomes of a hyperdiverse lineage of mushroom-forming fungi.</title>
        <authorList>
            <person name="Looney B."/>
            <person name="Miyauchi S."/>
            <person name="Morin E."/>
            <person name="Drula E."/>
            <person name="Courty P.E."/>
            <person name="Kohler A."/>
            <person name="Kuo A."/>
            <person name="LaButti K."/>
            <person name="Pangilinan J."/>
            <person name="Lipzen A."/>
            <person name="Riley R."/>
            <person name="Andreopoulos W."/>
            <person name="He G."/>
            <person name="Johnson J."/>
            <person name="Nolan M."/>
            <person name="Tritt A."/>
            <person name="Barry K.W."/>
            <person name="Grigoriev I.V."/>
            <person name="Nagy L.G."/>
            <person name="Hibbett D."/>
            <person name="Henrissat B."/>
            <person name="Matheny P.B."/>
            <person name="Labbe J."/>
            <person name="Martin F.M."/>
        </authorList>
    </citation>
    <scope>NUCLEOTIDE SEQUENCE</scope>
    <source>
        <strain evidence="1">FP105234-sp</strain>
    </source>
</reference>
<proteinExistence type="predicted"/>
<evidence type="ECO:0000313" key="1">
    <source>
        <dbReference type="EMBL" id="KAI0050914.1"/>
    </source>
</evidence>
<dbReference type="EMBL" id="MU275857">
    <property type="protein sequence ID" value="KAI0050914.1"/>
    <property type="molecule type" value="Genomic_DNA"/>
</dbReference>
<name>A0ACB8S350_9AGAM</name>
<dbReference type="Proteomes" id="UP000814033">
    <property type="component" value="Unassembled WGS sequence"/>
</dbReference>
<reference evidence="1" key="1">
    <citation type="submission" date="2021-02" db="EMBL/GenBank/DDBJ databases">
        <authorList>
            <consortium name="DOE Joint Genome Institute"/>
            <person name="Ahrendt S."/>
            <person name="Looney B.P."/>
            <person name="Miyauchi S."/>
            <person name="Morin E."/>
            <person name="Drula E."/>
            <person name="Courty P.E."/>
            <person name="Chicoki N."/>
            <person name="Fauchery L."/>
            <person name="Kohler A."/>
            <person name="Kuo A."/>
            <person name="Labutti K."/>
            <person name="Pangilinan J."/>
            <person name="Lipzen A."/>
            <person name="Riley R."/>
            <person name="Andreopoulos W."/>
            <person name="He G."/>
            <person name="Johnson J."/>
            <person name="Barry K.W."/>
            <person name="Grigoriev I.V."/>
            <person name="Nagy L."/>
            <person name="Hibbett D."/>
            <person name="Henrissat B."/>
            <person name="Matheny P.B."/>
            <person name="Labbe J."/>
            <person name="Martin F."/>
        </authorList>
    </citation>
    <scope>NUCLEOTIDE SEQUENCE</scope>
    <source>
        <strain evidence="1">FP105234-sp</strain>
    </source>
</reference>
<sequence>MPRGPTVFVAYRAFLFGLLVVSNAVICSAGVWSLTQAQTAHLATHVQAYMIFLGAFSLLLVLPVIFIDIFTKHAISGRVWVECAWMTLLAIFHIAGAAAVTATLPRDLCTAQGTLSDHRSQRDELTLHHLQSKLLLEGFAWICTTNLLVYLCLLLISTALHARDDDTVWHASVKSYPWYIHFPCRQLKSRPGSPTSLPFSPSRIVTSPLPAPRPQHPMADFSRYQIEPLSLSADAQSLEKPVPPMPAPPAQHVMQQTRGATAPRLGLYPLHIQSALVAPAGAPAGAGPSPSALSVSPSSPSRLWRLSPADEHTRPLGDWPRRDIMQQPSPSKSRGPASASASAAATTPASRAGPPPLSASARIAAAGSADDLLTRRAGSPSEAAAATVPSSWASRGSLDRSRPTGPRHRTRTSSDTSASYRPAAQDSSGVSISRPR</sequence>
<evidence type="ECO:0000313" key="2">
    <source>
        <dbReference type="Proteomes" id="UP000814033"/>
    </source>
</evidence>
<keyword evidence="2" id="KW-1185">Reference proteome</keyword>
<organism evidence="1 2">
    <name type="scientific">Auriscalpium vulgare</name>
    <dbReference type="NCBI Taxonomy" id="40419"/>
    <lineage>
        <taxon>Eukaryota</taxon>
        <taxon>Fungi</taxon>
        <taxon>Dikarya</taxon>
        <taxon>Basidiomycota</taxon>
        <taxon>Agaricomycotina</taxon>
        <taxon>Agaricomycetes</taxon>
        <taxon>Russulales</taxon>
        <taxon>Auriscalpiaceae</taxon>
        <taxon>Auriscalpium</taxon>
    </lineage>
</organism>
<gene>
    <name evidence="1" type="ORF">FA95DRAFT_1603186</name>
</gene>
<comment type="caution">
    <text evidence="1">The sequence shown here is derived from an EMBL/GenBank/DDBJ whole genome shotgun (WGS) entry which is preliminary data.</text>
</comment>
<accession>A0ACB8S350</accession>
<protein>
    <submittedName>
        <fullName evidence="1">Uncharacterized protein</fullName>
    </submittedName>
</protein>